<evidence type="ECO:0000256" key="8">
    <source>
        <dbReference type="ARBA" id="ARBA00022949"/>
    </source>
</evidence>
<keyword evidence="4" id="KW-0796">Tight junction</keyword>
<evidence type="ECO:0000256" key="7">
    <source>
        <dbReference type="ARBA" id="ARBA00022553"/>
    </source>
</evidence>
<feature type="compositionally biased region" description="Polar residues" evidence="16">
    <location>
        <begin position="815"/>
        <end position="829"/>
    </location>
</feature>
<dbReference type="SUPFAM" id="SSF103657">
    <property type="entry name" value="BAR/IMD domain-like"/>
    <property type="match status" value="1"/>
</dbReference>
<evidence type="ECO:0000256" key="15">
    <source>
        <dbReference type="SAM" id="Coils"/>
    </source>
</evidence>
<keyword evidence="5" id="KW-0343">GTPase activation</keyword>
<dbReference type="FunFam" id="1.20.1270.60:FF:000019">
    <property type="entry name" value="rho GTPase-activating protein 17 isoform X1"/>
    <property type="match status" value="1"/>
</dbReference>
<dbReference type="CDD" id="cd04386">
    <property type="entry name" value="RhoGAP_nadrin"/>
    <property type="match status" value="1"/>
</dbReference>
<feature type="domain" description="BAR" evidence="18">
    <location>
        <begin position="91"/>
        <end position="318"/>
    </location>
</feature>
<dbReference type="GO" id="GO:0005829">
    <property type="term" value="C:cytosol"/>
    <property type="evidence" value="ECO:0007669"/>
    <property type="project" value="TreeGrafter"/>
</dbReference>
<feature type="compositionally biased region" description="Polar residues" evidence="16">
    <location>
        <begin position="604"/>
        <end position="617"/>
    </location>
</feature>
<evidence type="ECO:0000256" key="4">
    <source>
        <dbReference type="ARBA" id="ARBA00022427"/>
    </source>
</evidence>
<evidence type="ECO:0000259" key="17">
    <source>
        <dbReference type="PROSITE" id="PS50238"/>
    </source>
</evidence>
<dbReference type="InterPro" id="IPR008936">
    <property type="entry name" value="Rho_GTPase_activation_prot"/>
</dbReference>
<evidence type="ECO:0000256" key="9">
    <source>
        <dbReference type="ARBA" id="ARBA00023036"/>
    </source>
</evidence>
<dbReference type="GO" id="GO:0007165">
    <property type="term" value="P:signal transduction"/>
    <property type="evidence" value="ECO:0007669"/>
    <property type="project" value="InterPro"/>
</dbReference>
<feature type="compositionally biased region" description="Polar residues" evidence="16">
    <location>
        <begin position="582"/>
        <end position="595"/>
    </location>
</feature>
<keyword evidence="9" id="KW-0729">SH3-binding</keyword>
<feature type="compositionally biased region" description="Polar residues" evidence="16">
    <location>
        <begin position="651"/>
        <end position="665"/>
    </location>
</feature>
<feature type="compositionally biased region" description="Basic and acidic residues" evidence="16">
    <location>
        <begin position="887"/>
        <end position="902"/>
    </location>
</feature>
<dbReference type="Gene3D" id="1.10.555.10">
    <property type="entry name" value="Rho GTPase activation protein"/>
    <property type="match status" value="1"/>
</dbReference>
<keyword evidence="6" id="KW-0963">Cytoplasm</keyword>
<comment type="subunit">
    <text evidence="12">Component of a complex whose core is composed of ARHGAP17, AMOT, PALS1, PATJ and PARD3/PAR3. Interacts with NHERF1, FNBP1, TRIP10, CAPZA (CAPZA1, CAPZA2 or CAPZA3), CAPZB, CD2AP and SH3KBP1/CIN85.</text>
</comment>
<feature type="compositionally biased region" description="Polar residues" evidence="16">
    <location>
        <begin position="675"/>
        <end position="694"/>
    </location>
</feature>
<dbReference type="PANTHER" id="PTHR14130:SF3">
    <property type="entry name" value="RHO GTPASE-ACTIVATING PROTEIN 17"/>
    <property type="match status" value="1"/>
</dbReference>
<dbReference type="SMART" id="SM00721">
    <property type="entry name" value="BAR"/>
    <property type="match status" value="1"/>
</dbReference>
<evidence type="ECO:0000256" key="11">
    <source>
        <dbReference type="ARBA" id="ARBA00055904"/>
    </source>
</evidence>
<feature type="coiled-coil region" evidence="15">
    <location>
        <begin position="234"/>
        <end position="268"/>
    </location>
</feature>
<feature type="region of interest" description="Disordered" evidence="16">
    <location>
        <begin position="528"/>
        <end position="835"/>
    </location>
</feature>
<keyword evidence="7" id="KW-0597">Phosphoprotein</keyword>
<evidence type="ECO:0000256" key="12">
    <source>
        <dbReference type="ARBA" id="ARBA00065623"/>
    </source>
</evidence>
<evidence type="ECO:0000256" key="16">
    <source>
        <dbReference type="SAM" id="MobiDB-lite"/>
    </source>
</evidence>
<keyword evidence="8" id="KW-0965">Cell junction</keyword>
<evidence type="ECO:0000256" key="10">
    <source>
        <dbReference type="ARBA" id="ARBA00023136"/>
    </source>
</evidence>
<dbReference type="STRING" id="33528.ENSGAFP00000029988"/>
<dbReference type="GO" id="GO:0005923">
    <property type="term" value="C:bicellular tight junction"/>
    <property type="evidence" value="ECO:0007669"/>
    <property type="project" value="UniProtKB-SubCell"/>
</dbReference>
<evidence type="ECO:0000256" key="5">
    <source>
        <dbReference type="ARBA" id="ARBA00022468"/>
    </source>
</evidence>
<dbReference type="SMART" id="SM00324">
    <property type="entry name" value="RhoGAP"/>
    <property type="match status" value="1"/>
</dbReference>
<dbReference type="Pfam" id="PF00620">
    <property type="entry name" value="RhoGAP"/>
    <property type="match status" value="1"/>
</dbReference>
<dbReference type="Gene3D" id="1.20.1270.60">
    <property type="entry name" value="Arfaptin homology (AH) domain/BAR domain"/>
    <property type="match status" value="1"/>
</dbReference>
<feature type="domain" description="Rho-GAP" evidence="17">
    <location>
        <begin position="327"/>
        <end position="517"/>
    </location>
</feature>
<dbReference type="GO" id="GO:0035020">
    <property type="term" value="P:regulation of Rac protein signal transduction"/>
    <property type="evidence" value="ECO:0007669"/>
    <property type="project" value="TreeGrafter"/>
</dbReference>
<feature type="compositionally biased region" description="Gly residues" evidence="16">
    <location>
        <begin position="635"/>
        <end position="647"/>
    </location>
</feature>
<dbReference type="PROSITE" id="PS51021">
    <property type="entry name" value="BAR"/>
    <property type="match status" value="1"/>
</dbReference>
<feature type="compositionally biased region" description="Low complexity" evidence="16">
    <location>
        <begin position="622"/>
        <end position="634"/>
    </location>
</feature>
<evidence type="ECO:0000256" key="13">
    <source>
        <dbReference type="ARBA" id="ARBA00070237"/>
    </source>
</evidence>
<keyword evidence="10" id="KW-0472">Membrane</keyword>
<feature type="compositionally biased region" description="Pro residues" evidence="16">
    <location>
        <begin position="772"/>
        <end position="787"/>
    </location>
</feature>
<evidence type="ECO:0000256" key="1">
    <source>
        <dbReference type="ARBA" id="ARBA00004170"/>
    </source>
</evidence>
<dbReference type="InterPro" id="IPR047165">
    <property type="entry name" value="RHG17/44/SH3BP1-like"/>
</dbReference>
<dbReference type="GO" id="GO:0032956">
    <property type="term" value="P:regulation of actin cytoskeleton organization"/>
    <property type="evidence" value="ECO:0007669"/>
    <property type="project" value="TreeGrafter"/>
</dbReference>
<dbReference type="InterPro" id="IPR004148">
    <property type="entry name" value="BAR_dom"/>
</dbReference>
<organism evidence="19 20">
    <name type="scientific">Gambusia affinis</name>
    <name type="common">Western mosquitofish</name>
    <name type="synonym">Heterandria affinis</name>
    <dbReference type="NCBI Taxonomy" id="33528"/>
    <lineage>
        <taxon>Eukaryota</taxon>
        <taxon>Metazoa</taxon>
        <taxon>Chordata</taxon>
        <taxon>Craniata</taxon>
        <taxon>Vertebrata</taxon>
        <taxon>Euteleostomi</taxon>
        <taxon>Actinopterygii</taxon>
        <taxon>Neopterygii</taxon>
        <taxon>Teleostei</taxon>
        <taxon>Neoteleostei</taxon>
        <taxon>Acanthomorphata</taxon>
        <taxon>Ovalentaria</taxon>
        <taxon>Atherinomorphae</taxon>
        <taxon>Cyprinodontiformes</taxon>
        <taxon>Poeciliidae</taxon>
        <taxon>Poeciliinae</taxon>
        <taxon>Gambusia</taxon>
    </lineage>
</organism>
<feature type="region of interest" description="Disordered" evidence="16">
    <location>
        <begin position="853"/>
        <end position="902"/>
    </location>
</feature>
<evidence type="ECO:0000259" key="18">
    <source>
        <dbReference type="PROSITE" id="PS51021"/>
    </source>
</evidence>
<evidence type="ECO:0000256" key="3">
    <source>
        <dbReference type="ARBA" id="ARBA00004496"/>
    </source>
</evidence>
<evidence type="ECO:0000313" key="20">
    <source>
        <dbReference type="Proteomes" id="UP000250572"/>
    </source>
</evidence>
<keyword evidence="15" id="KW-0175">Coiled coil</keyword>
<feature type="compositionally biased region" description="Basic and acidic residues" evidence="16">
    <location>
        <begin position="543"/>
        <end position="575"/>
    </location>
</feature>
<dbReference type="InterPro" id="IPR027267">
    <property type="entry name" value="AH/BAR_dom_sf"/>
</dbReference>
<sequence>MVFAQTAEETDEIYGEFCVETQLAARLAEKTEVLSDDLLQPNFSLGFEFSCLRLNFTPKFKHKRWRAVVHSVTLHQHKWESLGGCQTGLYPYLPDLKVKGIELELVPEIERRMELVRLVSHNMHKRLVSCLQGQLGTDTEKRHKKLPLTGLSQTMQEGGAQLGDEGLIGKMLELCGETESRLATELMQHELQIEKDILDPLNQLAEVEIPNILKQRKQLARLVLDYDSAKTRWYQATKSNNQAMAAKVDSLKDEMDEALNKVEICKDQLSADMYNFASKEGDYARYYIMLLEAQAEYHRKSLSALETALPTIQIQQDTCIEKPAFGTALEEHLKKSNREIALPLEACVMMLLETGMREEGLFRIAAGASKLKKLKAALDCSTSQLEEFYSDPHAVAGALKSYLRELPEPLMTFSMYDEWIQASNISDPDKRLQALWVICDNLPKAHKANFRYLVKFLAKLAQESEVNKMTPSNIAIVLGPNLLWAKTEGTLAEMAAATSVHVGAIIEPIIQHADWFFPGEVEFNVSGMFSMPSHPPTPDLEPGLDRKRPGSTGHEGDAHTPRKDSPVNKHPEPAPRRIGTVNRKQTQLTSPTFQPSLPPLEAEGSSQSELQSPQVQTPGPEAQQPGLNTAAAAAGGDGGGEAHGGGVQAASVQPQDVRQPSTEDSSQPREPLSTPPQQRNGSPHLTVGTPHSQGGSRGPSPHMVRRGTKKQAPAPPKQPSLYASQSSSPHPPGSPSHPPLTARRHSSKDFIQAPNHPPPQPPQAHQPAQGDPSPPTTPTPPDTPPPYATGSLPRPSRPAPKPRVRPSMPPPPQPVSNDNGNGICSSASKIITDGNLIVKGITRAFVPQVIKEQEAKGSAGQEPTSTLHPTPQIKAESTALPVTDDEDCHREANDEVGIDKVP</sequence>
<keyword evidence="20" id="KW-1185">Reference proteome</keyword>
<comment type="subcellular location">
    <subcellularLocation>
        <location evidence="2">Cell junction</location>
        <location evidence="2">Tight junction</location>
    </subcellularLocation>
    <subcellularLocation>
        <location evidence="3">Cytoplasm</location>
    </subcellularLocation>
    <subcellularLocation>
        <location evidence="1">Membrane</location>
        <topology evidence="1">Peripheral membrane protein</topology>
    </subcellularLocation>
</comment>
<feature type="compositionally biased region" description="Pro residues" evidence="16">
    <location>
        <begin position="729"/>
        <end position="738"/>
    </location>
</feature>
<evidence type="ECO:0000256" key="2">
    <source>
        <dbReference type="ARBA" id="ARBA00004435"/>
    </source>
</evidence>
<name>A0A315V810_GAMAF</name>
<comment type="function">
    <text evidence="11">Rho GTPase-activating protein involved in the maintenance of tight junction by regulating the activity of CDC42, thereby playing a central role in apical polarity of epithelial cells. Specifically acts as a GTPase activator for the CDC42 GTPase by converting it to an inactive GDP-bound state. The complex formed with AMOT acts by regulating the uptake of polarity proteins at tight junctions, possibly by deciding whether tight junction transmembrane proteins are recycled back to the plasma membrane or sent elsewhere. Participates in the Ca(2+)-dependent regulation of exocytosis, possibly by catalyzing GTPase activity of Rho family proteins and by inducing the reorganization of the cortical actin filaments. Acts as a GTPase activator in vitro for RAC1.</text>
</comment>
<dbReference type="AlphaFoldDB" id="A0A315V810"/>
<feature type="compositionally biased region" description="Pro residues" evidence="16">
    <location>
        <begin position="795"/>
        <end position="814"/>
    </location>
</feature>
<comment type="caution">
    <text evidence="19">The sequence shown here is derived from an EMBL/GenBank/DDBJ whole genome shotgun (WGS) entry which is preliminary data.</text>
</comment>
<dbReference type="InterPro" id="IPR000198">
    <property type="entry name" value="RhoGAP_dom"/>
</dbReference>
<dbReference type="Proteomes" id="UP000250572">
    <property type="component" value="Unassembled WGS sequence"/>
</dbReference>
<protein>
    <recommendedName>
        <fullName evidence="13">Rho GTPase-activating protein 17</fullName>
    </recommendedName>
    <alternativeName>
        <fullName evidence="14">Rho-type GTPase-activating protein 17</fullName>
    </alternativeName>
</protein>
<dbReference type="PROSITE" id="PS50238">
    <property type="entry name" value="RHOGAP"/>
    <property type="match status" value="1"/>
</dbReference>
<dbReference type="EMBL" id="NHOQ01002164">
    <property type="protein sequence ID" value="PWA19294.1"/>
    <property type="molecule type" value="Genomic_DNA"/>
</dbReference>
<dbReference type="FunFam" id="1.10.555.10:FF:000001">
    <property type="entry name" value="Rho GTPase activating protein 44"/>
    <property type="match status" value="1"/>
</dbReference>
<dbReference type="Pfam" id="PF03114">
    <property type="entry name" value="BAR"/>
    <property type="match status" value="1"/>
</dbReference>
<dbReference type="GO" id="GO:0017124">
    <property type="term" value="F:SH3 domain binding"/>
    <property type="evidence" value="ECO:0007669"/>
    <property type="project" value="UniProtKB-KW"/>
</dbReference>
<evidence type="ECO:0000256" key="14">
    <source>
        <dbReference type="ARBA" id="ARBA00083392"/>
    </source>
</evidence>
<proteinExistence type="predicted"/>
<evidence type="ECO:0000313" key="19">
    <source>
        <dbReference type="EMBL" id="PWA19294.1"/>
    </source>
</evidence>
<feature type="compositionally biased region" description="Pro residues" evidence="16">
    <location>
        <begin position="755"/>
        <end position="764"/>
    </location>
</feature>
<reference evidence="19 20" key="1">
    <citation type="journal article" date="2018" name="G3 (Bethesda)">
        <title>A High-Quality Reference Genome for the Invasive Mosquitofish Gambusia affinis Using a Chicago Library.</title>
        <authorList>
            <person name="Hoffberg S.L."/>
            <person name="Troendle N.J."/>
            <person name="Glenn T.C."/>
            <person name="Mahmud O."/>
            <person name="Louha S."/>
            <person name="Chalopin D."/>
            <person name="Bennetzen J.L."/>
            <person name="Mauricio R."/>
        </authorList>
    </citation>
    <scope>NUCLEOTIDE SEQUENCE [LARGE SCALE GENOMIC DNA]</scope>
    <source>
        <strain evidence="19">NE01/NJP1002.9</strain>
        <tissue evidence="19">Muscle</tissue>
    </source>
</reference>
<dbReference type="PANTHER" id="PTHR14130">
    <property type="entry name" value="3BP-1 RELATED RHOGAP"/>
    <property type="match status" value="1"/>
</dbReference>
<accession>A0A315V810</accession>
<dbReference type="SUPFAM" id="SSF48350">
    <property type="entry name" value="GTPase activation domain, GAP"/>
    <property type="match status" value="1"/>
</dbReference>
<dbReference type="GO" id="GO:0005096">
    <property type="term" value="F:GTPase activator activity"/>
    <property type="evidence" value="ECO:0007669"/>
    <property type="project" value="UniProtKB-KW"/>
</dbReference>
<gene>
    <name evidence="19" type="ORF">CCH79_00014632</name>
</gene>
<dbReference type="GO" id="GO:0016020">
    <property type="term" value="C:membrane"/>
    <property type="evidence" value="ECO:0007669"/>
    <property type="project" value="UniProtKB-SubCell"/>
</dbReference>
<evidence type="ECO:0000256" key="6">
    <source>
        <dbReference type="ARBA" id="ARBA00022490"/>
    </source>
</evidence>